<dbReference type="EMBL" id="CAEZSR010000144">
    <property type="protein sequence ID" value="CAB4579642.1"/>
    <property type="molecule type" value="Genomic_DNA"/>
</dbReference>
<protein>
    <submittedName>
        <fullName evidence="2">Unannotated protein</fullName>
    </submittedName>
</protein>
<dbReference type="AlphaFoldDB" id="A0A6J6ET39"/>
<feature type="compositionally biased region" description="Basic and acidic residues" evidence="1">
    <location>
        <begin position="97"/>
        <end position="126"/>
    </location>
</feature>
<evidence type="ECO:0000256" key="1">
    <source>
        <dbReference type="SAM" id="MobiDB-lite"/>
    </source>
</evidence>
<name>A0A6J6ET39_9ZZZZ</name>
<reference evidence="2" key="1">
    <citation type="submission" date="2020-05" db="EMBL/GenBank/DDBJ databases">
        <authorList>
            <person name="Chiriac C."/>
            <person name="Salcher M."/>
            <person name="Ghai R."/>
            <person name="Kavagutti S V."/>
        </authorList>
    </citation>
    <scope>NUCLEOTIDE SEQUENCE</scope>
</reference>
<sequence length="197" mass="21796">MSDEPAAPDDLFERLLDLAVYAPVGFALTVRDELPAKVRQGRQAMENRVQLARFIGQLAVQTGRRELGRRLEERRAANAAGGTGAGVPGDAGSVVAEPDRSTDDTRTDDTRTEDTRTEDTRTEDTAARTVPTGPVVDVEVPAAGDLPIAEYESLAAIHVVDRLRTMQRDELELVRRFEVAHRNRRTILAKIEQLQQR</sequence>
<accession>A0A6J6ET39</accession>
<gene>
    <name evidence="2" type="ORF">UFOPK1493_02972</name>
</gene>
<feature type="region of interest" description="Disordered" evidence="1">
    <location>
        <begin position="77"/>
        <end position="138"/>
    </location>
</feature>
<organism evidence="2">
    <name type="scientific">freshwater metagenome</name>
    <dbReference type="NCBI Taxonomy" id="449393"/>
    <lineage>
        <taxon>unclassified sequences</taxon>
        <taxon>metagenomes</taxon>
        <taxon>ecological metagenomes</taxon>
    </lineage>
</organism>
<evidence type="ECO:0000313" key="2">
    <source>
        <dbReference type="EMBL" id="CAB4579642.1"/>
    </source>
</evidence>
<proteinExistence type="predicted"/>